<comment type="caution">
    <text evidence="1">The sequence shown here is derived from an EMBL/GenBank/DDBJ whole genome shotgun (WGS) entry which is preliminary data.</text>
</comment>
<gene>
    <name evidence="1" type="ORF">D2E22_0266</name>
</gene>
<reference evidence="1 2" key="1">
    <citation type="submission" date="2018-09" db="EMBL/GenBank/DDBJ databases">
        <title>Characterization of the phylogenetic diversity of five novel species belonging to the genus Bifidobacterium.</title>
        <authorList>
            <person name="Lugli G.A."/>
            <person name="Duranti S."/>
            <person name="Milani C."/>
        </authorList>
    </citation>
    <scope>NUCLEOTIDE SEQUENCE [LARGE SCALE GENOMIC DNA]</scope>
    <source>
        <strain evidence="1 2">2020B</strain>
    </source>
</reference>
<dbReference type="AlphaFoldDB" id="A0A430FAF3"/>
<name>A0A430FAF3_9BIFI</name>
<keyword evidence="2" id="KW-1185">Reference proteome</keyword>
<dbReference type="Proteomes" id="UP000288052">
    <property type="component" value="Unassembled WGS sequence"/>
</dbReference>
<evidence type="ECO:0000313" key="2">
    <source>
        <dbReference type="Proteomes" id="UP000288052"/>
    </source>
</evidence>
<evidence type="ECO:0000313" key="1">
    <source>
        <dbReference type="EMBL" id="RSX49805.1"/>
    </source>
</evidence>
<proteinExistence type="predicted"/>
<dbReference type="RefSeq" id="WP_126031317.1">
    <property type="nucleotide sequence ID" value="NZ_QXGI01000001.1"/>
</dbReference>
<dbReference type="EMBL" id="QXGI01000001">
    <property type="protein sequence ID" value="RSX49805.1"/>
    <property type="molecule type" value="Genomic_DNA"/>
</dbReference>
<organism evidence="1 2">
    <name type="scientific">Bifidobacterium castoris</name>
    <dbReference type="NCBI Taxonomy" id="2306972"/>
    <lineage>
        <taxon>Bacteria</taxon>
        <taxon>Bacillati</taxon>
        <taxon>Actinomycetota</taxon>
        <taxon>Actinomycetes</taxon>
        <taxon>Bifidobacteriales</taxon>
        <taxon>Bifidobacteriaceae</taxon>
        <taxon>Bifidobacterium</taxon>
    </lineage>
</organism>
<accession>A0A430FAF3</accession>
<protein>
    <submittedName>
        <fullName evidence="1">Uncharacterized protein</fullName>
    </submittedName>
</protein>
<sequence>MDTTEAVIIIHDHVADGAPIDDATLRACAPLFATDLHARDAVIMCALRPDDASLDHILGFALHPHDKSNAALQARILAAVMFGTLPVDTESLGRAMSLFERMRDLDDTPEHHNPFTATLMYFAWLTNDMPAVAAHTAELDEDQPVPRLARIVLCALSKGMHTEAKMD</sequence>